<protein>
    <recommendedName>
        <fullName evidence="7">Hydroxyacylglutathione hydrolase</fullName>
        <ecNumber evidence="7">3.1.2.6</ecNumber>
    </recommendedName>
    <alternativeName>
        <fullName evidence="7">Glyoxalase II</fullName>
        <shortName evidence="7">Glx II</shortName>
    </alternativeName>
</protein>
<dbReference type="InterPro" id="IPR032282">
    <property type="entry name" value="HAGH_C"/>
</dbReference>
<feature type="binding site" evidence="7">
    <location>
        <position position="139"/>
    </location>
    <ligand>
        <name>Zn(2+)</name>
        <dbReference type="ChEBI" id="CHEBI:29105"/>
        <label>2</label>
    </ligand>
</feature>
<dbReference type="PANTHER" id="PTHR43705">
    <property type="entry name" value="HYDROXYACYLGLUTATHIONE HYDROLASE"/>
    <property type="match status" value="1"/>
</dbReference>
<comment type="function">
    <text evidence="7">Thiolesterase that catalyzes the hydrolysis of S-D-lactoyl-glutathione to form glutathione and D-lactic acid.</text>
</comment>
<organism evidence="9 10">
    <name type="scientific">Hyphomicrobium sulfonivorans</name>
    <dbReference type="NCBI Taxonomy" id="121290"/>
    <lineage>
        <taxon>Bacteria</taxon>
        <taxon>Pseudomonadati</taxon>
        <taxon>Pseudomonadota</taxon>
        <taxon>Alphaproteobacteria</taxon>
        <taxon>Hyphomicrobiales</taxon>
        <taxon>Hyphomicrobiaceae</taxon>
        <taxon>Hyphomicrobium</taxon>
    </lineage>
</organism>
<sequence length="261" mass="28780">MPLRMTPKLEIEQFPCLSDNYGVLIHDADAGVTASIDAPDAEEVLAQLAVKGWKLTHIFVTHHHNDHTGGILKLKQATGCTVSGPRGEANRIPGIDKAVGEGDTLRFGNFDIEVLETPGHTIGHIAYWFPAAKVLFAGDALFSLGAGRIFEGTPKGMWQSLQKIMRLPPDTQIYCGHEYTQSNARFALALEPDNQALINFAARVEQLRDHNLPTLPTRLDLEMEANPFLRPHSDAIRSLLGLKDAADWEVFAAVRELKNRS</sequence>
<dbReference type="InterPro" id="IPR036866">
    <property type="entry name" value="RibonucZ/Hydroxyglut_hydro"/>
</dbReference>
<keyword evidence="6 7" id="KW-0862">Zinc</keyword>
<dbReference type="Gene3D" id="3.60.15.10">
    <property type="entry name" value="Ribonuclease Z/Hydroxyacylglutathione hydrolase-like"/>
    <property type="match status" value="1"/>
</dbReference>
<dbReference type="UniPathway" id="UPA00619">
    <property type="reaction ID" value="UER00676"/>
</dbReference>
<comment type="subunit">
    <text evidence="7">Monomer.</text>
</comment>
<evidence type="ECO:0000256" key="4">
    <source>
        <dbReference type="ARBA" id="ARBA00022723"/>
    </source>
</evidence>
<dbReference type="InterPro" id="IPR017782">
    <property type="entry name" value="Hydroxyacylglutathione_Hdrlase"/>
</dbReference>
<proteinExistence type="inferred from homology"/>
<dbReference type="SUPFAM" id="SSF56281">
    <property type="entry name" value="Metallo-hydrolase/oxidoreductase"/>
    <property type="match status" value="1"/>
</dbReference>
<dbReference type="PATRIC" id="fig|121290.4.peg.2236"/>
<dbReference type="CDD" id="cd07723">
    <property type="entry name" value="hydroxyacylglutathione_hydrolase_MBL-fold"/>
    <property type="match status" value="1"/>
</dbReference>
<evidence type="ECO:0000256" key="6">
    <source>
        <dbReference type="ARBA" id="ARBA00022833"/>
    </source>
</evidence>
<evidence type="ECO:0000256" key="2">
    <source>
        <dbReference type="ARBA" id="ARBA00004963"/>
    </source>
</evidence>
<evidence type="ECO:0000256" key="1">
    <source>
        <dbReference type="ARBA" id="ARBA00001623"/>
    </source>
</evidence>
<reference evidence="9 10" key="1">
    <citation type="submission" date="2015-10" db="EMBL/GenBank/DDBJ databases">
        <title>Transcriptomic analysis of a linuron degrading triple-species bacterial consortium.</title>
        <authorList>
            <person name="Albers P."/>
        </authorList>
    </citation>
    <scope>NUCLEOTIDE SEQUENCE [LARGE SCALE GENOMIC DNA]</scope>
    <source>
        <strain evidence="9 10">WDL6</strain>
    </source>
</reference>
<dbReference type="GO" id="GO:0019243">
    <property type="term" value="P:methylglyoxal catabolic process to D-lactate via S-lactoyl-glutathione"/>
    <property type="evidence" value="ECO:0007669"/>
    <property type="project" value="UniProtKB-UniRule"/>
</dbReference>
<dbReference type="Proteomes" id="UP000059074">
    <property type="component" value="Unassembled WGS sequence"/>
</dbReference>
<evidence type="ECO:0000256" key="7">
    <source>
        <dbReference type="HAMAP-Rule" id="MF_01374"/>
    </source>
</evidence>
<dbReference type="GO" id="GO:0046872">
    <property type="term" value="F:metal ion binding"/>
    <property type="evidence" value="ECO:0007669"/>
    <property type="project" value="UniProtKB-KW"/>
</dbReference>
<feature type="binding site" evidence="7">
    <location>
        <position position="64"/>
    </location>
    <ligand>
        <name>Zn(2+)</name>
        <dbReference type="ChEBI" id="CHEBI:29105"/>
        <label>1</label>
    </ligand>
</feature>
<feature type="binding site" evidence="7">
    <location>
        <position position="62"/>
    </location>
    <ligand>
        <name>Zn(2+)</name>
        <dbReference type="ChEBI" id="CHEBI:29105"/>
        <label>1</label>
    </ligand>
</feature>
<gene>
    <name evidence="7" type="primary">gloB</name>
    <name evidence="9" type="ORF">APY04_1353</name>
</gene>
<dbReference type="InterPro" id="IPR035680">
    <property type="entry name" value="Clx_II_MBL"/>
</dbReference>
<dbReference type="InterPro" id="IPR001279">
    <property type="entry name" value="Metallo-B-lactamas"/>
</dbReference>
<dbReference type="AlphaFoldDB" id="A0A125NVI1"/>
<comment type="catalytic activity">
    <reaction evidence="1 7">
        <text>an S-(2-hydroxyacyl)glutathione + H2O = a 2-hydroxy carboxylate + glutathione + H(+)</text>
        <dbReference type="Rhea" id="RHEA:21864"/>
        <dbReference type="ChEBI" id="CHEBI:15377"/>
        <dbReference type="ChEBI" id="CHEBI:15378"/>
        <dbReference type="ChEBI" id="CHEBI:57925"/>
        <dbReference type="ChEBI" id="CHEBI:58896"/>
        <dbReference type="ChEBI" id="CHEBI:71261"/>
        <dbReference type="EC" id="3.1.2.6"/>
    </reaction>
</comment>
<name>A0A125NVI1_HYPSL</name>
<feature type="binding site" evidence="7">
    <location>
        <position position="120"/>
    </location>
    <ligand>
        <name>Zn(2+)</name>
        <dbReference type="ChEBI" id="CHEBI:29105"/>
        <label>1</label>
    </ligand>
</feature>
<dbReference type="Pfam" id="PF00753">
    <property type="entry name" value="Lactamase_B"/>
    <property type="match status" value="1"/>
</dbReference>
<evidence type="ECO:0000313" key="10">
    <source>
        <dbReference type="Proteomes" id="UP000059074"/>
    </source>
</evidence>
<accession>A0A125NVI1</accession>
<feature type="binding site" evidence="7">
    <location>
        <position position="66"/>
    </location>
    <ligand>
        <name>Zn(2+)</name>
        <dbReference type="ChEBI" id="CHEBI:29105"/>
        <label>2</label>
    </ligand>
</feature>
<feature type="binding site" evidence="7">
    <location>
        <position position="139"/>
    </location>
    <ligand>
        <name>Zn(2+)</name>
        <dbReference type="ChEBI" id="CHEBI:29105"/>
        <label>1</label>
    </ligand>
</feature>
<dbReference type="PIRSF" id="PIRSF005457">
    <property type="entry name" value="Glx"/>
    <property type="match status" value="1"/>
</dbReference>
<comment type="cofactor">
    <cofactor evidence="7">
        <name>Zn(2+)</name>
        <dbReference type="ChEBI" id="CHEBI:29105"/>
    </cofactor>
    <text evidence="7">Binds 2 Zn(2+) ions per subunit.</text>
</comment>
<evidence type="ECO:0000256" key="3">
    <source>
        <dbReference type="ARBA" id="ARBA00006759"/>
    </source>
</evidence>
<dbReference type="PANTHER" id="PTHR43705:SF1">
    <property type="entry name" value="HYDROXYACYLGLUTATHIONE HYDROLASE GLOB"/>
    <property type="match status" value="1"/>
</dbReference>
<keyword evidence="4 7" id="KW-0479">Metal-binding</keyword>
<dbReference type="InterPro" id="IPR050110">
    <property type="entry name" value="Glyoxalase_II_hydrolase"/>
</dbReference>
<dbReference type="EC" id="3.1.2.6" evidence="7"/>
<keyword evidence="10" id="KW-1185">Reference proteome</keyword>
<dbReference type="HAMAP" id="MF_01374">
    <property type="entry name" value="Glyoxalase_2"/>
    <property type="match status" value="1"/>
</dbReference>
<dbReference type="NCBIfam" id="TIGR03413">
    <property type="entry name" value="GSH_gloB"/>
    <property type="match status" value="1"/>
</dbReference>
<evidence type="ECO:0000313" key="9">
    <source>
        <dbReference type="EMBL" id="KWT69853.1"/>
    </source>
</evidence>
<comment type="caution">
    <text evidence="9">The sequence shown here is derived from an EMBL/GenBank/DDBJ whole genome shotgun (WGS) entry which is preliminary data.</text>
</comment>
<dbReference type="GO" id="GO:0004416">
    <property type="term" value="F:hydroxyacylglutathione hydrolase activity"/>
    <property type="evidence" value="ECO:0007669"/>
    <property type="project" value="UniProtKB-UniRule"/>
</dbReference>
<evidence type="ECO:0000259" key="8">
    <source>
        <dbReference type="SMART" id="SM00849"/>
    </source>
</evidence>
<evidence type="ECO:0000256" key="5">
    <source>
        <dbReference type="ARBA" id="ARBA00022801"/>
    </source>
</evidence>
<feature type="domain" description="Metallo-beta-lactamase" evidence="8">
    <location>
        <begin position="19"/>
        <end position="177"/>
    </location>
</feature>
<keyword evidence="5 7" id="KW-0378">Hydrolase</keyword>
<feature type="binding site" evidence="7">
    <location>
        <position position="67"/>
    </location>
    <ligand>
        <name>Zn(2+)</name>
        <dbReference type="ChEBI" id="CHEBI:29105"/>
        <label>2</label>
    </ligand>
</feature>
<comment type="similarity">
    <text evidence="3 7">Belongs to the metallo-beta-lactamase superfamily. Glyoxalase II family.</text>
</comment>
<dbReference type="STRING" id="121290.APY04_1353"/>
<dbReference type="SMART" id="SM00849">
    <property type="entry name" value="Lactamase_B"/>
    <property type="match status" value="1"/>
</dbReference>
<dbReference type="EMBL" id="LMTR01000043">
    <property type="protein sequence ID" value="KWT69853.1"/>
    <property type="molecule type" value="Genomic_DNA"/>
</dbReference>
<feature type="binding site" evidence="7">
    <location>
        <position position="177"/>
    </location>
    <ligand>
        <name>Zn(2+)</name>
        <dbReference type="ChEBI" id="CHEBI:29105"/>
        <label>2</label>
    </ligand>
</feature>
<comment type="pathway">
    <text evidence="2 7">Secondary metabolite metabolism; methylglyoxal degradation; (R)-lactate from methylglyoxal: step 2/2.</text>
</comment>
<dbReference type="Pfam" id="PF16123">
    <property type="entry name" value="HAGH_C"/>
    <property type="match status" value="1"/>
</dbReference>